<feature type="transmembrane region" description="Helical" evidence="7">
    <location>
        <begin position="95"/>
        <end position="114"/>
    </location>
</feature>
<dbReference type="Gene3D" id="1.10.3720.10">
    <property type="entry name" value="MetI-like"/>
    <property type="match status" value="1"/>
</dbReference>
<dbReference type="InterPro" id="IPR035906">
    <property type="entry name" value="MetI-like_sf"/>
</dbReference>
<evidence type="ECO:0000256" key="1">
    <source>
        <dbReference type="ARBA" id="ARBA00004651"/>
    </source>
</evidence>
<keyword evidence="3" id="KW-1003">Cell membrane</keyword>
<evidence type="ECO:0000256" key="4">
    <source>
        <dbReference type="ARBA" id="ARBA00022692"/>
    </source>
</evidence>
<keyword evidence="10" id="KW-1185">Reference proteome</keyword>
<dbReference type="Pfam" id="PF00528">
    <property type="entry name" value="BPD_transp_1"/>
    <property type="match status" value="1"/>
</dbReference>
<gene>
    <name evidence="9" type="ORF">M6D93_14885</name>
</gene>
<name>A0ABY4QWQ4_9ACTN</name>
<sequence>MTAATVDPGAITAPPIRSSAEDFKARMLRRAPLLPALIFTVIVTQLPFLYTLYISVIGWDRDHPEFGHKFVGLKNFRAVFSDHALREAVLVTVELTVLVVLVSLALGLVLALLLDRRFAGRGVVRTLLIAPFLIMPMAAALLWKHAFYNAQFGLINGVINGLRGWFGNHTPTSWSILTDHPLLAVAIPLIWQWTPFMMLILLAGLQSQPGDVLEAARVDGASAWQIFRTITLPHLRQYLELSVLLGSIYIIQAFDAIYTVTRGISNTTNLPFAIFETQTESGDYGVTSAEGVLVVFGTIVVATFALRVVSSLFKEEANS</sequence>
<comment type="subcellular location">
    <subcellularLocation>
        <location evidence="1 7">Cell membrane</location>
        <topology evidence="1 7">Multi-pass membrane protein</topology>
    </subcellularLocation>
</comment>
<dbReference type="PROSITE" id="PS50928">
    <property type="entry name" value="ABC_TM1"/>
    <property type="match status" value="1"/>
</dbReference>
<evidence type="ECO:0000256" key="5">
    <source>
        <dbReference type="ARBA" id="ARBA00022989"/>
    </source>
</evidence>
<reference evidence="9" key="2">
    <citation type="submission" date="2022-05" db="EMBL/GenBank/DDBJ databases">
        <authorList>
            <person name="Kim J.-S."/>
            <person name="Lee K."/>
            <person name="Suh M."/>
            <person name="Eom M."/>
            <person name="Kim J.-S."/>
            <person name="Kim D.-S."/>
            <person name="Ko S.-H."/>
            <person name="Shin Y."/>
            <person name="Lee J.-S."/>
        </authorList>
    </citation>
    <scope>NUCLEOTIDE SEQUENCE</scope>
    <source>
        <strain evidence="9">N237</strain>
    </source>
</reference>
<feature type="domain" description="ABC transmembrane type-1" evidence="8">
    <location>
        <begin position="89"/>
        <end position="305"/>
    </location>
</feature>
<evidence type="ECO:0000313" key="9">
    <source>
        <dbReference type="EMBL" id="UQX87577.1"/>
    </source>
</evidence>
<feature type="transmembrane region" description="Helical" evidence="7">
    <location>
        <begin position="291"/>
        <end position="313"/>
    </location>
</feature>
<dbReference type="PANTHER" id="PTHR43005:SF2">
    <property type="entry name" value="INTEGRAL MEMBRANE SUGAR TRANSPORT PROTEIN"/>
    <property type="match status" value="1"/>
</dbReference>
<dbReference type="EMBL" id="CP097332">
    <property type="protein sequence ID" value="UQX87577.1"/>
    <property type="molecule type" value="Genomic_DNA"/>
</dbReference>
<keyword evidence="4 7" id="KW-0812">Transmembrane</keyword>
<dbReference type="PANTHER" id="PTHR43005">
    <property type="entry name" value="BLR7065 PROTEIN"/>
    <property type="match status" value="1"/>
</dbReference>
<dbReference type="CDD" id="cd06261">
    <property type="entry name" value="TM_PBP2"/>
    <property type="match status" value="1"/>
</dbReference>
<organism evidence="9 10">
    <name type="scientific">Jatrophihabitans telluris</name>
    <dbReference type="NCBI Taxonomy" id="2038343"/>
    <lineage>
        <taxon>Bacteria</taxon>
        <taxon>Bacillati</taxon>
        <taxon>Actinomycetota</taxon>
        <taxon>Actinomycetes</taxon>
        <taxon>Jatrophihabitantales</taxon>
        <taxon>Jatrophihabitantaceae</taxon>
        <taxon>Jatrophihabitans</taxon>
    </lineage>
</organism>
<protein>
    <submittedName>
        <fullName evidence="9">Sugar ABC transporter permease</fullName>
    </submittedName>
</protein>
<keyword evidence="2 7" id="KW-0813">Transport</keyword>
<dbReference type="InterPro" id="IPR000515">
    <property type="entry name" value="MetI-like"/>
</dbReference>
<evidence type="ECO:0000256" key="3">
    <source>
        <dbReference type="ARBA" id="ARBA00022475"/>
    </source>
</evidence>
<accession>A0ABY4QWQ4</accession>
<reference evidence="9" key="1">
    <citation type="journal article" date="2018" name="Int. J. Syst. Evol. Microbiol.">
        <title>Jatrophihabitans telluris sp. nov., isolated from sediment soil of lava forest wetlands and the emended description of the genus Jatrophihabitans.</title>
        <authorList>
            <person name="Lee K.C."/>
            <person name="Suh M.K."/>
            <person name="Eom M.K."/>
            <person name="Kim K.K."/>
            <person name="Kim J.S."/>
            <person name="Kim D.S."/>
            <person name="Ko S.H."/>
            <person name="Shin Y.K."/>
            <person name="Lee J.S."/>
        </authorList>
    </citation>
    <scope>NUCLEOTIDE SEQUENCE</scope>
    <source>
        <strain evidence="9">N237</strain>
    </source>
</reference>
<evidence type="ECO:0000259" key="8">
    <source>
        <dbReference type="PROSITE" id="PS50928"/>
    </source>
</evidence>
<feature type="transmembrane region" description="Helical" evidence="7">
    <location>
        <begin position="238"/>
        <end position="260"/>
    </location>
</feature>
<feature type="transmembrane region" description="Helical" evidence="7">
    <location>
        <begin position="33"/>
        <end position="56"/>
    </location>
</feature>
<dbReference type="RefSeq" id="WP_249770233.1">
    <property type="nucleotide sequence ID" value="NZ_CP097332.1"/>
</dbReference>
<dbReference type="Proteomes" id="UP001056336">
    <property type="component" value="Chromosome"/>
</dbReference>
<keyword evidence="5 7" id="KW-1133">Transmembrane helix</keyword>
<keyword evidence="6 7" id="KW-0472">Membrane</keyword>
<evidence type="ECO:0000313" key="10">
    <source>
        <dbReference type="Proteomes" id="UP001056336"/>
    </source>
</evidence>
<evidence type="ECO:0000256" key="2">
    <source>
        <dbReference type="ARBA" id="ARBA00022448"/>
    </source>
</evidence>
<feature type="transmembrane region" description="Helical" evidence="7">
    <location>
        <begin position="126"/>
        <end position="143"/>
    </location>
</feature>
<proteinExistence type="inferred from homology"/>
<comment type="similarity">
    <text evidence="7">Belongs to the binding-protein-dependent transport system permease family.</text>
</comment>
<evidence type="ECO:0000256" key="6">
    <source>
        <dbReference type="ARBA" id="ARBA00023136"/>
    </source>
</evidence>
<dbReference type="SUPFAM" id="SSF161098">
    <property type="entry name" value="MetI-like"/>
    <property type="match status" value="1"/>
</dbReference>
<evidence type="ECO:0000256" key="7">
    <source>
        <dbReference type="RuleBase" id="RU363032"/>
    </source>
</evidence>
<feature type="transmembrane region" description="Helical" evidence="7">
    <location>
        <begin position="182"/>
        <end position="205"/>
    </location>
</feature>